<evidence type="ECO:0000313" key="2">
    <source>
        <dbReference type="EMBL" id="CAD8205855.1"/>
    </source>
</evidence>
<sequence>MQFDQDFGPWCNDQIRPRSRQNYSHETSSNKNISEINTFQRHFHNINSTKRSQFPKLKLNNISPQVYTRRSQNNVSVKKKEEQPEQQTLPQLLQNKALLQLKILRHRHTETDVVSQIENIIRRNLFYIPTRKYSLID</sequence>
<evidence type="ECO:0000313" key="3">
    <source>
        <dbReference type="Proteomes" id="UP000683925"/>
    </source>
</evidence>
<evidence type="ECO:0000256" key="1">
    <source>
        <dbReference type="SAM" id="MobiDB-lite"/>
    </source>
</evidence>
<dbReference type="OrthoDB" id="307355at2759"/>
<feature type="compositionally biased region" description="Polar residues" evidence="1">
    <location>
        <begin position="20"/>
        <end position="31"/>
    </location>
</feature>
<name>A0A8S1XY11_PAROT</name>
<feature type="region of interest" description="Disordered" evidence="1">
    <location>
        <begin position="1"/>
        <end position="31"/>
    </location>
</feature>
<reference evidence="2" key="1">
    <citation type="submission" date="2021-01" db="EMBL/GenBank/DDBJ databases">
        <authorList>
            <consortium name="Genoscope - CEA"/>
            <person name="William W."/>
        </authorList>
    </citation>
    <scope>NUCLEOTIDE SEQUENCE</scope>
</reference>
<organism evidence="2 3">
    <name type="scientific">Paramecium octaurelia</name>
    <dbReference type="NCBI Taxonomy" id="43137"/>
    <lineage>
        <taxon>Eukaryota</taxon>
        <taxon>Sar</taxon>
        <taxon>Alveolata</taxon>
        <taxon>Ciliophora</taxon>
        <taxon>Intramacronucleata</taxon>
        <taxon>Oligohymenophorea</taxon>
        <taxon>Peniculida</taxon>
        <taxon>Parameciidae</taxon>
        <taxon>Paramecium</taxon>
    </lineage>
</organism>
<accession>A0A8S1XY11</accession>
<proteinExistence type="predicted"/>
<dbReference type="EMBL" id="CAJJDP010000137">
    <property type="protein sequence ID" value="CAD8205855.1"/>
    <property type="molecule type" value="Genomic_DNA"/>
</dbReference>
<keyword evidence="3" id="KW-1185">Reference proteome</keyword>
<gene>
    <name evidence="2" type="ORF">POCTA_138.1.T1360145</name>
</gene>
<dbReference type="OMA" id="NDQIRPR"/>
<dbReference type="AlphaFoldDB" id="A0A8S1XY11"/>
<dbReference type="Proteomes" id="UP000683925">
    <property type="component" value="Unassembled WGS sequence"/>
</dbReference>
<protein>
    <submittedName>
        <fullName evidence="2">Uncharacterized protein</fullName>
    </submittedName>
</protein>
<comment type="caution">
    <text evidence="2">The sequence shown here is derived from an EMBL/GenBank/DDBJ whole genome shotgun (WGS) entry which is preliminary data.</text>
</comment>